<comment type="caution">
    <text evidence="3">The sequence shown here is derived from an EMBL/GenBank/DDBJ whole genome shotgun (WGS) entry which is preliminary data.</text>
</comment>
<evidence type="ECO:0000259" key="2">
    <source>
        <dbReference type="Pfam" id="PF00561"/>
    </source>
</evidence>
<evidence type="ECO:0000256" key="1">
    <source>
        <dbReference type="SAM" id="SignalP"/>
    </source>
</evidence>
<dbReference type="EMBL" id="JAANYQ010000002">
    <property type="protein sequence ID" value="KAF4125696.1"/>
    <property type="molecule type" value="Genomic_DNA"/>
</dbReference>
<feature type="domain" description="AB hydrolase-1" evidence="2">
    <location>
        <begin position="49"/>
        <end position="162"/>
    </location>
</feature>
<dbReference type="Pfam" id="PF00561">
    <property type="entry name" value="Abhydrolase_1"/>
    <property type="match status" value="1"/>
</dbReference>
<evidence type="ECO:0000313" key="4">
    <source>
        <dbReference type="Proteomes" id="UP000749293"/>
    </source>
</evidence>
<dbReference type="Proteomes" id="UP000749293">
    <property type="component" value="Unassembled WGS sequence"/>
</dbReference>
<keyword evidence="3" id="KW-0378">Hydrolase</keyword>
<dbReference type="PANTHER" id="PTHR43329">
    <property type="entry name" value="EPOXIDE HYDROLASE"/>
    <property type="match status" value="1"/>
</dbReference>
<proteinExistence type="predicted"/>
<dbReference type="SUPFAM" id="SSF53474">
    <property type="entry name" value="alpha/beta-Hydrolases"/>
    <property type="match status" value="1"/>
</dbReference>
<feature type="signal peptide" evidence="1">
    <location>
        <begin position="1"/>
        <end position="20"/>
    </location>
</feature>
<sequence length="367" mass="39950">MVRLTSFLSAVWFPFAAVQAGLSNFDDWEHGRVALEDVSIHFRYAGSGPPLLLVHGTPQFSLTWQFIGPILAEHYTVIAPDMRGTGDSSIPSTGDYTCETSAGDLKGLLDFLNITSTYVFAHDSGVGIATALAIKNPAVVKRLAFGEYIFPGFGYEQAASPAPFLDLYGNPQLSAFAVPDFAEFLVRGKEKQLLQWYFYKGSYSGGTSFSEDTLNRYTSSISKPGFLRSMMGVYSAATVHADSQFFRGHLGQAALEMPALAVGGEASNGNEGIMRMLYSWVANDLDVAVVPKAGHWLGDENPSWTAKRVASFFSEDKEALKSIDLASLADHVTLQVGFFGTYRNAALGADLDIEEEFQYTALNKDSQ</sequence>
<dbReference type="RefSeq" id="XP_035324348.1">
    <property type="nucleotide sequence ID" value="XM_035462924.1"/>
</dbReference>
<gene>
    <name evidence="3" type="ORF">GMORB2_0940</name>
</gene>
<reference evidence="3" key="1">
    <citation type="submission" date="2020-03" db="EMBL/GenBank/DDBJ databases">
        <title>Site-based positive gene gene selection in Geosmithia morbida across the United States reveals a broad range of putative effectors and factors for local host and environmental adapation.</title>
        <authorList>
            <person name="Onufrak A."/>
            <person name="Murdoch R.W."/>
            <person name="Gazis R."/>
            <person name="Huff M."/>
            <person name="Staton M."/>
            <person name="Klingeman W."/>
            <person name="Hadziabdic D."/>
        </authorList>
    </citation>
    <scope>NUCLEOTIDE SEQUENCE</scope>
    <source>
        <strain evidence="3">1262</strain>
    </source>
</reference>
<dbReference type="GO" id="GO:0016787">
    <property type="term" value="F:hydrolase activity"/>
    <property type="evidence" value="ECO:0007669"/>
    <property type="project" value="UniProtKB-KW"/>
</dbReference>
<dbReference type="AlphaFoldDB" id="A0A9P4Z1I1"/>
<dbReference type="Gene3D" id="3.40.50.1820">
    <property type="entry name" value="alpha/beta hydrolase"/>
    <property type="match status" value="1"/>
</dbReference>
<accession>A0A9P4Z1I1</accession>
<dbReference type="GeneID" id="55967170"/>
<keyword evidence="4" id="KW-1185">Reference proteome</keyword>
<keyword evidence="1" id="KW-0732">Signal</keyword>
<dbReference type="OrthoDB" id="408373at2759"/>
<feature type="chain" id="PRO_5040145703" evidence="1">
    <location>
        <begin position="21"/>
        <end position="367"/>
    </location>
</feature>
<dbReference type="InterPro" id="IPR029058">
    <property type="entry name" value="AB_hydrolase_fold"/>
</dbReference>
<organism evidence="3 4">
    <name type="scientific">Geosmithia morbida</name>
    <dbReference type="NCBI Taxonomy" id="1094350"/>
    <lineage>
        <taxon>Eukaryota</taxon>
        <taxon>Fungi</taxon>
        <taxon>Dikarya</taxon>
        <taxon>Ascomycota</taxon>
        <taxon>Pezizomycotina</taxon>
        <taxon>Sordariomycetes</taxon>
        <taxon>Hypocreomycetidae</taxon>
        <taxon>Hypocreales</taxon>
        <taxon>Bionectriaceae</taxon>
        <taxon>Geosmithia</taxon>
    </lineage>
</organism>
<protein>
    <submittedName>
        <fullName evidence="3">Alpha/beta hydrolase fold</fullName>
    </submittedName>
</protein>
<evidence type="ECO:0000313" key="3">
    <source>
        <dbReference type="EMBL" id="KAF4125696.1"/>
    </source>
</evidence>
<name>A0A9P4Z1I1_9HYPO</name>
<dbReference type="InterPro" id="IPR000073">
    <property type="entry name" value="AB_hydrolase_1"/>
</dbReference>